<dbReference type="EMBL" id="JAATJC010000001">
    <property type="protein sequence ID" value="NJC05575.1"/>
    <property type="molecule type" value="Genomic_DNA"/>
</dbReference>
<name>A0A7X5Y803_9SPHN</name>
<evidence type="ECO:0000313" key="1">
    <source>
        <dbReference type="EMBL" id="NJC05575.1"/>
    </source>
</evidence>
<dbReference type="RefSeq" id="WP_168068250.1">
    <property type="nucleotide sequence ID" value="NZ_JAATJC010000001.1"/>
</dbReference>
<sequence length="602" mass="65894">MGESLDGYIARVAAANWIENALTITSLAGVIYGHKPTLSTSNWDGLPVIADCLRVDVEDLQLRSYPTDNAGRRAFFGVPIPRNDIDIAVRRFAPAALSISPHHRALWQLRAFPFCCETWQYLVDCCARCERIQRWHHTNGVARCDRCVEDLSAVESDVVPNELRSSLEAAVGLVHPDTARRQHSLGALPAALQHLGLAETYELLVRVAIVIQPRITPARYGTNASWNQPKSVVVEAIAAAWNMLLDWPHSLQGLMAYRLSSASTRHQDGNGGSTMRFLRLPSHEGLTRQLRDTIEQFRSSIDLDGPNSSHLGRQTLSTQDAAARLGYSTKGVADLRRQGALGTVFALHEGRAAPRYDAAEIDELAEIIVCRVSLESAAWKLGISHHGVEQLIAMQMLQTHGDCFCIPRYGAPQIAGPVLDDLIARIGSSSRSSLASEPITLRTAVGSIGGRAKPWGPIFKALLDGALPFKLDHCTGALTEQILVDHTCIRFLRSFFFEVSNYEGAKFSNVMSRRDAGEVLNLSPKSSTPLLKGMASVRGDSKAVDFPEIVRLSRIHISSREIALRLGIAPKTAFALAKEMMVPLLGPAGWCREAAERQLGLT</sequence>
<accession>A0A7X5Y803</accession>
<evidence type="ECO:0008006" key="3">
    <source>
        <dbReference type="Google" id="ProtNLM"/>
    </source>
</evidence>
<reference evidence="1 2" key="1">
    <citation type="submission" date="2020-03" db="EMBL/GenBank/DDBJ databases">
        <title>Genomic Encyclopedia of Type Strains, Phase IV (KMG-IV): sequencing the most valuable type-strain genomes for metagenomic binning, comparative biology and taxonomic classification.</title>
        <authorList>
            <person name="Goeker M."/>
        </authorList>
    </citation>
    <scope>NUCLEOTIDE SEQUENCE [LARGE SCALE GENOMIC DNA]</scope>
    <source>
        <strain evidence="1 2">DSM 16846</strain>
    </source>
</reference>
<gene>
    <name evidence="1" type="ORF">GGQ97_001368</name>
</gene>
<proteinExistence type="predicted"/>
<dbReference type="AlphaFoldDB" id="A0A7X5Y803"/>
<organism evidence="1 2">
    <name type="scientific">Sphingomonas kaistensis</name>
    <dbReference type="NCBI Taxonomy" id="298708"/>
    <lineage>
        <taxon>Bacteria</taxon>
        <taxon>Pseudomonadati</taxon>
        <taxon>Pseudomonadota</taxon>
        <taxon>Alphaproteobacteria</taxon>
        <taxon>Sphingomonadales</taxon>
        <taxon>Sphingomonadaceae</taxon>
        <taxon>Sphingomonas</taxon>
    </lineage>
</organism>
<comment type="caution">
    <text evidence="1">The sequence shown here is derived from an EMBL/GenBank/DDBJ whole genome shotgun (WGS) entry which is preliminary data.</text>
</comment>
<evidence type="ECO:0000313" key="2">
    <source>
        <dbReference type="Proteomes" id="UP000558192"/>
    </source>
</evidence>
<keyword evidence="2" id="KW-1185">Reference proteome</keyword>
<protein>
    <recommendedName>
        <fullName evidence="3">TniQ protein</fullName>
    </recommendedName>
</protein>
<dbReference type="Proteomes" id="UP000558192">
    <property type="component" value="Unassembled WGS sequence"/>
</dbReference>